<reference evidence="2 3" key="1">
    <citation type="submission" date="2018-12" db="EMBL/GenBank/DDBJ databases">
        <title>Complete genome of Litorilituus sediminis.</title>
        <authorList>
            <person name="Liu A."/>
            <person name="Rong J."/>
        </authorList>
    </citation>
    <scope>NUCLEOTIDE SEQUENCE [LARGE SCALE GENOMIC DNA]</scope>
    <source>
        <strain evidence="2 3">JCM 17549</strain>
    </source>
</reference>
<sequence>MRLTLSTLTIAMCLALSACGGGSDSSNEDLGQLPGTNSGSIVQVEDTLNINQGVELALYYPNDTLSNIHWQQTAGQPINLVAQNTKVLAFTPETAGDYSFSVSFSVNGGALQTLEQDITVNEQDNGITARLGHAVLSENKVSLRASLNNITPIGNTTWQQLSGPKIDFSDHSDDWSVVYFDAPKVSTDTLITFEVSSTDTNNTYTDSVTILVEKADAISSSALFDERVARVSPYNNNSPYANDIVHCVYANTLIDPCTLNTLPLIAEETKGSSESPSVEDIMNRVVVSHQWMGDRFKHFIENYDEHNDFKNLLRATTAIVISYDVRPSFYWAATGAIYLDAENFWLNPQERDTINEAPDYRSDFGKDLNFVMPWRYVKDNDYASRSFSRNIRTTRTEEDGLYRLTSLMYHELAHANDFFPSTQWYSHSGSTSIYNAAVGSDTESDKLTDAYPLNSNEMNSLAKVSFRGETATSTQVNYQPSDVEGFFSTDSANDYYNYSSTREDYAMLFEELMMKSRYGVVRDVAITNKPSGDNVTALDYIVTWGQRGRIGEEDIKPRVNFAAKRILPEFDSDSAIATLAAPIPMISGDNWLDNLNISPSNANINNASPQFSAFIKAPITVPDMRSDVTRYYHKALPKK</sequence>
<dbReference type="EMBL" id="CP034759">
    <property type="protein sequence ID" value="QBG34810.1"/>
    <property type="molecule type" value="Genomic_DNA"/>
</dbReference>
<gene>
    <name evidence="2" type="ORF">EMK97_03170</name>
</gene>
<name>A0A4V0ZFS4_9GAMM</name>
<dbReference type="AlphaFoldDB" id="A0A4V0ZFS4"/>
<keyword evidence="3" id="KW-1185">Reference proteome</keyword>
<feature type="chain" id="PRO_5020212104" description="Lipoprotein" evidence="1">
    <location>
        <begin position="21"/>
        <end position="639"/>
    </location>
</feature>
<dbReference type="RefSeq" id="WP_130599374.1">
    <property type="nucleotide sequence ID" value="NZ_CP034759.1"/>
</dbReference>
<evidence type="ECO:0000313" key="3">
    <source>
        <dbReference type="Proteomes" id="UP000290244"/>
    </source>
</evidence>
<dbReference type="PROSITE" id="PS51257">
    <property type="entry name" value="PROKAR_LIPOPROTEIN"/>
    <property type="match status" value="1"/>
</dbReference>
<keyword evidence="1" id="KW-0732">Signal</keyword>
<evidence type="ECO:0008006" key="4">
    <source>
        <dbReference type="Google" id="ProtNLM"/>
    </source>
</evidence>
<evidence type="ECO:0000313" key="2">
    <source>
        <dbReference type="EMBL" id="QBG34810.1"/>
    </source>
</evidence>
<dbReference type="KEGG" id="lsd:EMK97_03170"/>
<dbReference type="Proteomes" id="UP000290244">
    <property type="component" value="Chromosome"/>
</dbReference>
<proteinExistence type="predicted"/>
<accession>A0A4V0ZFS4</accession>
<protein>
    <recommendedName>
        <fullName evidence="4">Lipoprotein</fullName>
    </recommendedName>
</protein>
<organism evidence="2 3">
    <name type="scientific">Litorilituus sediminis</name>
    <dbReference type="NCBI Taxonomy" id="718192"/>
    <lineage>
        <taxon>Bacteria</taxon>
        <taxon>Pseudomonadati</taxon>
        <taxon>Pseudomonadota</taxon>
        <taxon>Gammaproteobacteria</taxon>
        <taxon>Alteromonadales</taxon>
        <taxon>Colwelliaceae</taxon>
        <taxon>Litorilituus</taxon>
    </lineage>
</organism>
<feature type="signal peptide" evidence="1">
    <location>
        <begin position="1"/>
        <end position="20"/>
    </location>
</feature>
<dbReference type="OrthoDB" id="5803286at2"/>
<evidence type="ECO:0000256" key="1">
    <source>
        <dbReference type="SAM" id="SignalP"/>
    </source>
</evidence>